<organism evidence="8 9">
    <name type="scientific">Claviceps pazoutovae</name>
    <dbReference type="NCBI Taxonomy" id="1649127"/>
    <lineage>
        <taxon>Eukaryota</taxon>
        <taxon>Fungi</taxon>
        <taxon>Dikarya</taxon>
        <taxon>Ascomycota</taxon>
        <taxon>Pezizomycotina</taxon>
        <taxon>Sordariomycetes</taxon>
        <taxon>Hypocreomycetidae</taxon>
        <taxon>Hypocreales</taxon>
        <taxon>Clavicipitaceae</taxon>
        <taxon>Claviceps</taxon>
    </lineage>
</organism>
<comment type="similarity">
    <text evidence="5">Belongs to the SAT4 family.</text>
</comment>
<sequence length="418" mass="45898">MSSDGKSALPGLPGYNPEDLQPWIVGVVVSMTVLALVAVGLRLVSRRLNRQALWLDDKMIIFSMVWNLAVVGFIFAMYSCGMGIHADKVDPSQIVMTAKWLVVAEVLYAWNLGWTKLSLLLMYYRIFRHTYFKKMAWVVGAFVWAWVICITFLFIFICVPVQKLWTPQLPGHCINQVGTWIANAASTILTDLLILIMPMPQIWTLQLRRPEKIGLTLAFGLGFFVVFASAFRTSVLFTYSDSDPTYTLAPTVGWTAIELSTGIISACLPTLLPIFLLFARSCGYSRSAVLPGRDANAPPTIGGTGGSKNKGRSGTATWNTFAIRAHDNDSLERMAEGCYRLRDSAESRGCSVASQHMNSCDSIPGTSSHPSLRTDILGYGHSANSYTIKGAGNDDDDVPLHGIRVQTDFKTSTTKASS</sequence>
<proteinExistence type="inferred from homology"/>
<gene>
    <name evidence="8" type="ORF">E4U60_007572</name>
</gene>
<comment type="caution">
    <text evidence="8">The sequence shown here is derived from an EMBL/GenBank/DDBJ whole genome shotgun (WGS) entry which is preliminary data.</text>
</comment>
<dbReference type="GO" id="GO:0016020">
    <property type="term" value="C:membrane"/>
    <property type="evidence" value="ECO:0007669"/>
    <property type="project" value="UniProtKB-SubCell"/>
</dbReference>
<feature type="transmembrane region" description="Helical" evidence="6">
    <location>
        <begin position="136"/>
        <end position="157"/>
    </location>
</feature>
<evidence type="ECO:0000256" key="3">
    <source>
        <dbReference type="ARBA" id="ARBA00022989"/>
    </source>
</evidence>
<dbReference type="OrthoDB" id="3934549at2759"/>
<evidence type="ECO:0000256" key="5">
    <source>
        <dbReference type="ARBA" id="ARBA00038359"/>
    </source>
</evidence>
<evidence type="ECO:0000313" key="8">
    <source>
        <dbReference type="EMBL" id="KAG5941938.1"/>
    </source>
</evidence>
<evidence type="ECO:0000256" key="4">
    <source>
        <dbReference type="ARBA" id="ARBA00023136"/>
    </source>
</evidence>
<feature type="transmembrane region" description="Helical" evidence="6">
    <location>
        <begin position="106"/>
        <end position="124"/>
    </location>
</feature>
<evidence type="ECO:0000256" key="1">
    <source>
        <dbReference type="ARBA" id="ARBA00004141"/>
    </source>
</evidence>
<name>A0A9P7MFF7_9HYPO</name>
<keyword evidence="2 6" id="KW-0812">Transmembrane</keyword>
<keyword evidence="9" id="KW-1185">Reference proteome</keyword>
<feature type="transmembrane region" description="Helical" evidence="6">
    <location>
        <begin position="20"/>
        <end position="44"/>
    </location>
</feature>
<accession>A0A9P7MFF7</accession>
<comment type="subcellular location">
    <subcellularLocation>
        <location evidence="1">Membrane</location>
        <topology evidence="1">Multi-pass membrane protein</topology>
    </subcellularLocation>
</comment>
<feature type="transmembrane region" description="Helical" evidence="6">
    <location>
        <begin position="177"/>
        <end position="196"/>
    </location>
</feature>
<protein>
    <recommendedName>
        <fullName evidence="7">Rhodopsin domain-containing protein</fullName>
    </recommendedName>
</protein>
<feature type="transmembrane region" description="Helical" evidence="6">
    <location>
        <begin position="65"/>
        <end position="86"/>
    </location>
</feature>
<evidence type="ECO:0000313" key="9">
    <source>
        <dbReference type="Proteomes" id="UP000706124"/>
    </source>
</evidence>
<keyword evidence="3 6" id="KW-1133">Transmembrane helix</keyword>
<reference evidence="8 9" key="1">
    <citation type="journal article" date="2020" name="bioRxiv">
        <title>Whole genome comparisons of ergot fungi reveals the divergence and evolution of species within the genus Claviceps are the result of varying mechanisms driving genome evolution and host range expansion.</title>
        <authorList>
            <person name="Wyka S.A."/>
            <person name="Mondo S.J."/>
            <person name="Liu M."/>
            <person name="Dettman J."/>
            <person name="Nalam V."/>
            <person name="Broders K.D."/>
        </authorList>
    </citation>
    <scope>NUCLEOTIDE SEQUENCE [LARGE SCALE GENOMIC DNA]</scope>
    <source>
        <strain evidence="8 9">CCC 1485</strain>
    </source>
</reference>
<evidence type="ECO:0000259" key="7">
    <source>
        <dbReference type="Pfam" id="PF20684"/>
    </source>
</evidence>
<dbReference type="Pfam" id="PF20684">
    <property type="entry name" value="Fung_rhodopsin"/>
    <property type="match status" value="1"/>
</dbReference>
<evidence type="ECO:0000256" key="2">
    <source>
        <dbReference type="ARBA" id="ARBA00022692"/>
    </source>
</evidence>
<keyword evidence="4 6" id="KW-0472">Membrane</keyword>
<dbReference type="EMBL" id="SRPO01000088">
    <property type="protein sequence ID" value="KAG5941938.1"/>
    <property type="molecule type" value="Genomic_DNA"/>
</dbReference>
<dbReference type="PANTHER" id="PTHR33048:SF151">
    <property type="entry name" value="INTEGRAL MEMBRANE PROTEIN"/>
    <property type="match status" value="1"/>
</dbReference>
<feature type="domain" description="Rhodopsin" evidence="7">
    <location>
        <begin position="41"/>
        <end position="275"/>
    </location>
</feature>
<feature type="transmembrane region" description="Helical" evidence="6">
    <location>
        <begin position="259"/>
        <end position="279"/>
    </location>
</feature>
<dbReference type="InterPro" id="IPR052337">
    <property type="entry name" value="SAT4-like"/>
</dbReference>
<dbReference type="AlphaFoldDB" id="A0A9P7MFF7"/>
<feature type="transmembrane region" description="Helical" evidence="6">
    <location>
        <begin position="217"/>
        <end position="239"/>
    </location>
</feature>
<dbReference type="InterPro" id="IPR049326">
    <property type="entry name" value="Rhodopsin_dom_fungi"/>
</dbReference>
<dbReference type="Proteomes" id="UP000706124">
    <property type="component" value="Unassembled WGS sequence"/>
</dbReference>
<evidence type="ECO:0000256" key="6">
    <source>
        <dbReference type="SAM" id="Phobius"/>
    </source>
</evidence>
<dbReference type="PANTHER" id="PTHR33048">
    <property type="entry name" value="PTH11-LIKE INTEGRAL MEMBRANE PROTEIN (AFU_ORTHOLOGUE AFUA_5G11245)"/>
    <property type="match status" value="1"/>
</dbReference>